<dbReference type="InterPro" id="IPR004307">
    <property type="entry name" value="TspO_MBR"/>
</dbReference>
<accession>A0ABV8VSW9</accession>
<protein>
    <submittedName>
        <fullName evidence="7">TspO/MBR family protein</fullName>
    </submittedName>
</protein>
<reference evidence="8" key="1">
    <citation type="journal article" date="2019" name="Int. J. Syst. Evol. Microbiol.">
        <title>The Global Catalogue of Microorganisms (GCM) 10K type strain sequencing project: providing services to taxonomists for standard genome sequencing and annotation.</title>
        <authorList>
            <consortium name="The Broad Institute Genomics Platform"/>
            <consortium name="The Broad Institute Genome Sequencing Center for Infectious Disease"/>
            <person name="Wu L."/>
            <person name="Ma J."/>
        </authorList>
    </citation>
    <scope>NUCLEOTIDE SEQUENCE [LARGE SCALE GENOMIC DNA]</scope>
    <source>
        <strain evidence="8">KACC 14058</strain>
    </source>
</reference>
<dbReference type="Proteomes" id="UP001595880">
    <property type="component" value="Unassembled WGS sequence"/>
</dbReference>
<sequence>MRIFWTNVVALLFVIMMNALANILPINGMTTGEISNQLDIYFTPASYVFSIWGLIYFLLAIWVFGQLPRTRRDLAVYSSCSELFWISCILNIAWLLAWHYQFFLFSTIIMVCLLITMILLYNCAKKAEVSRIDSLPFSIYLGWICVATFANISYYLVYIGNSEFQLYWTIAFLILATCIALYFLWKRKDIFLTLVFVWAFIGIGVKNAGAHPSISISAYACAVILAFFIGIALFQKKT</sequence>
<evidence type="ECO:0000256" key="4">
    <source>
        <dbReference type="ARBA" id="ARBA00022989"/>
    </source>
</evidence>
<feature type="transmembrane region" description="Helical" evidence="6">
    <location>
        <begin position="102"/>
        <end position="123"/>
    </location>
</feature>
<evidence type="ECO:0000313" key="8">
    <source>
        <dbReference type="Proteomes" id="UP001595880"/>
    </source>
</evidence>
<organism evidence="7 8">
    <name type="scientific">Gracilibacillus marinus</name>
    <dbReference type="NCBI Taxonomy" id="630535"/>
    <lineage>
        <taxon>Bacteria</taxon>
        <taxon>Bacillati</taxon>
        <taxon>Bacillota</taxon>
        <taxon>Bacilli</taxon>
        <taxon>Bacillales</taxon>
        <taxon>Bacillaceae</taxon>
        <taxon>Gracilibacillus</taxon>
    </lineage>
</organism>
<dbReference type="InterPro" id="IPR038330">
    <property type="entry name" value="TspO/MBR-related_sf"/>
</dbReference>
<keyword evidence="3 6" id="KW-0812">Transmembrane</keyword>
<feature type="transmembrane region" description="Helical" evidence="6">
    <location>
        <begin position="164"/>
        <end position="184"/>
    </location>
</feature>
<keyword evidence="5 6" id="KW-0472">Membrane</keyword>
<comment type="subcellular location">
    <subcellularLocation>
        <location evidence="1">Membrane</location>
        <topology evidence="1">Multi-pass membrane protein</topology>
    </subcellularLocation>
</comment>
<evidence type="ECO:0000256" key="6">
    <source>
        <dbReference type="SAM" id="Phobius"/>
    </source>
</evidence>
<evidence type="ECO:0000256" key="2">
    <source>
        <dbReference type="ARBA" id="ARBA00007524"/>
    </source>
</evidence>
<feature type="transmembrane region" description="Helical" evidence="6">
    <location>
        <begin position="45"/>
        <end position="64"/>
    </location>
</feature>
<dbReference type="Pfam" id="PF03073">
    <property type="entry name" value="TspO_MBR"/>
    <property type="match status" value="1"/>
</dbReference>
<feature type="transmembrane region" description="Helical" evidence="6">
    <location>
        <begin position="191"/>
        <end position="210"/>
    </location>
</feature>
<feature type="transmembrane region" description="Helical" evidence="6">
    <location>
        <begin position="76"/>
        <end position="96"/>
    </location>
</feature>
<feature type="transmembrane region" description="Helical" evidence="6">
    <location>
        <begin position="135"/>
        <end position="158"/>
    </location>
</feature>
<evidence type="ECO:0000313" key="7">
    <source>
        <dbReference type="EMBL" id="MFC4386298.1"/>
    </source>
</evidence>
<keyword evidence="4 6" id="KW-1133">Transmembrane helix</keyword>
<feature type="transmembrane region" description="Helical" evidence="6">
    <location>
        <begin position="216"/>
        <end position="234"/>
    </location>
</feature>
<dbReference type="RefSeq" id="WP_390194785.1">
    <property type="nucleotide sequence ID" value="NZ_JBHSDV010000001.1"/>
</dbReference>
<dbReference type="EMBL" id="JBHSDV010000001">
    <property type="protein sequence ID" value="MFC4386298.1"/>
    <property type="molecule type" value="Genomic_DNA"/>
</dbReference>
<name>A0ABV8VSW9_9BACI</name>
<dbReference type="Gene3D" id="1.20.1260.100">
    <property type="entry name" value="TspO/MBR protein"/>
    <property type="match status" value="1"/>
</dbReference>
<dbReference type="PANTHER" id="PTHR33802">
    <property type="entry name" value="SI:CH211-161H7.5-RELATED"/>
    <property type="match status" value="1"/>
</dbReference>
<proteinExistence type="inferred from homology"/>
<dbReference type="PANTHER" id="PTHR33802:SF1">
    <property type="entry name" value="XK-RELATED PROTEIN"/>
    <property type="match status" value="1"/>
</dbReference>
<keyword evidence="8" id="KW-1185">Reference proteome</keyword>
<evidence type="ECO:0000256" key="3">
    <source>
        <dbReference type="ARBA" id="ARBA00022692"/>
    </source>
</evidence>
<evidence type="ECO:0000256" key="1">
    <source>
        <dbReference type="ARBA" id="ARBA00004141"/>
    </source>
</evidence>
<gene>
    <name evidence="7" type="ORF">ACFOZ1_00615</name>
</gene>
<evidence type="ECO:0000256" key="5">
    <source>
        <dbReference type="ARBA" id="ARBA00023136"/>
    </source>
</evidence>
<comment type="similarity">
    <text evidence="2">Belongs to the TspO/BZRP family.</text>
</comment>
<comment type="caution">
    <text evidence="7">The sequence shown here is derived from an EMBL/GenBank/DDBJ whole genome shotgun (WGS) entry which is preliminary data.</text>
</comment>